<gene>
    <name evidence="4" type="ORF">PQO03_05200</name>
</gene>
<dbReference type="InterPro" id="IPR008964">
    <property type="entry name" value="Invasin/intimin_cell_adhesion"/>
</dbReference>
<dbReference type="Proteomes" id="UP001214250">
    <property type="component" value="Chromosome 1"/>
</dbReference>
<evidence type="ECO:0000259" key="2">
    <source>
        <dbReference type="Pfam" id="PF07583"/>
    </source>
</evidence>
<dbReference type="Pfam" id="PF07583">
    <property type="entry name" value="PSCyt2"/>
    <property type="match status" value="1"/>
</dbReference>
<organism evidence="4 5">
    <name type="scientific">Lentisphaera profundi</name>
    <dbReference type="NCBI Taxonomy" id="1658616"/>
    <lineage>
        <taxon>Bacteria</taxon>
        <taxon>Pseudomonadati</taxon>
        <taxon>Lentisphaerota</taxon>
        <taxon>Lentisphaeria</taxon>
        <taxon>Lentisphaerales</taxon>
        <taxon>Lentisphaeraceae</taxon>
        <taxon>Lentisphaera</taxon>
    </lineage>
</organism>
<feature type="signal peptide" evidence="1">
    <location>
        <begin position="1"/>
        <end position="18"/>
    </location>
</feature>
<feature type="domain" description="DUF1549" evidence="2">
    <location>
        <begin position="317"/>
        <end position="499"/>
    </location>
</feature>
<evidence type="ECO:0000313" key="5">
    <source>
        <dbReference type="Proteomes" id="UP001214250"/>
    </source>
</evidence>
<keyword evidence="5" id="KW-1185">Reference proteome</keyword>
<evidence type="ECO:0000313" key="4">
    <source>
        <dbReference type="EMBL" id="WDE97347.1"/>
    </source>
</evidence>
<dbReference type="InterPro" id="IPR022655">
    <property type="entry name" value="DUF1553"/>
</dbReference>
<keyword evidence="1" id="KW-0732">Signal</keyword>
<dbReference type="Pfam" id="PF07587">
    <property type="entry name" value="PSD1"/>
    <property type="match status" value="2"/>
</dbReference>
<dbReference type="PANTHER" id="PTHR35889">
    <property type="entry name" value="CYCLOINULO-OLIGOSACCHARIDE FRUCTANOTRANSFERASE-RELATED"/>
    <property type="match status" value="1"/>
</dbReference>
<reference evidence="4 5" key="1">
    <citation type="submission" date="2023-02" db="EMBL/GenBank/DDBJ databases">
        <title>Genome sequence of Lentisphaera profundi SAORIC-696.</title>
        <authorList>
            <person name="Kim e."/>
            <person name="Cho J.-C."/>
            <person name="Choi A."/>
            <person name="Kang I."/>
        </authorList>
    </citation>
    <scope>NUCLEOTIDE SEQUENCE [LARGE SCALE GENOMIC DNA]</scope>
    <source>
        <strain evidence="4 5">SAORIC-696</strain>
    </source>
</reference>
<dbReference type="InterPro" id="IPR011444">
    <property type="entry name" value="DUF1549"/>
</dbReference>
<dbReference type="RefSeq" id="WP_274151674.1">
    <property type="nucleotide sequence ID" value="NZ_CP117811.1"/>
</dbReference>
<evidence type="ECO:0000259" key="3">
    <source>
        <dbReference type="Pfam" id="PF07587"/>
    </source>
</evidence>
<dbReference type="EMBL" id="CP117811">
    <property type="protein sequence ID" value="WDE97347.1"/>
    <property type="molecule type" value="Genomic_DNA"/>
</dbReference>
<accession>A0ABY7VWU1</accession>
<feature type="chain" id="PRO_5045544177" evidence="1">
    <location>
        <begin position="19"/>
        <end position="1177"/>
    </location>
</feature>
<dbReference type="PANTHER" id="PTHR35889:SF3">
    <property type="entry name" value="F-BOX DOMAIN-CONTAINING PROTEIN"/>
    <property type="match status" value="1"/>
</dbReference>
<feature type="domain" description="DUF1553" evidence="3">
    <location>
        <begin position="551"/>
        <end position="678"/>
    </location>
</feature>
<dbReference type="SUPFAM" id="SSF49373">
    <property type="entry name" value="Invasin/intimin cell-adhesion fragments"/>
    <property type="match status" value="1"/>
</dbReference>
<feature type="domain" description="DUF1553" evidence="3">
    <location>
        <begin position="1055"/>
        <end position="1149"/>
    </location>
</feature>
<sequence>MIKLLSTFLLFSSFASFAEDIVKISVLPTKIKLTSARSCAQVLVTGYTKDGKTIDLSRKAKFTHNHFVKVENAYVTPLANGNSQITVNYGKLQQTIPFTVSSTDKNDPVSFNWETLAILTKQGCNGGGCHGKPNGRGALELSLNAFDPDFDEKNMIRGAMGRFLQPIAPEQSLLLKKPSMQVGHVGGKRLEVGSLQYELLLQWIKEGAKSDKGEKKLKTLKVFPRDRALEFPNQDQQLSVWAFFEDGTFRDVTRIATYTTSHKRVAIVNDKGLVSGLDRGQSAISVRYIDDVVTVNFTMVKKIDGFKWKAPKENNYIDTLVNNKLRQLQYLPAGTIDDSTFIRRLSLDLRGQVPKIEEVNQFVSNKNPKKRSQLIDKFLDSDEFARFYAMKTADLLKINTHELKAENAANYSRWIYEATKANMPFDKFTEELLMSQGHTDVNPKANFFRTTKDSKMVTESVTQLFMGSRLTCAQCHNHPYESWTQDNYYQITSAFNNIDRKTLAQEKGNEPNRKTILIYANSVRNTANPRTKITQDPWPIDVQRDSKDDPRKAFVQWLTAKDNPYFANTEVNRIWSYLLGRGIVMPVDDFRPSNPATNKELLAALARDFSDSNYNRKHIFRQILNSQTYQRTTETNDFNKNDSELFSHARPRLLGAEQVKDAILLLCDAPKPEKFQSDKMAANKKRSEIIKLKDELNKKFPAWLKQSKEPINWTELKTSQVTYAIKSEGLSESKPKGFILSPKNKEPKNSKKDRLGLSRTYHPLTAGNISAINYKFAKNDLGQYGNGLDSKLGISLLNAWLISQNKGSMVKSIEITANSDSNIAEVEVLMDGKNIINKAKITQAKSAKVLTSLSDGKLNPAKSANHIKIEFPQETPVQFLTLHRYNQATIKFFDKNAKVIHQVKVNRKGRFNLFTTALPVVKKIDIKGFHYWEDDGEKSVGKKVSLDGKWTPINGNNEPHLSFTFKPFKSHNGQSLVIEHHHLDKNEGLIAKYKVQMNGSPSAHAQVSLDFDTLKMARNYTESDDWKRELVKYSYYQLSPEYKALKQDWEKRQAKLDKVFATQKLYPENSKFLTAFGQPERKTVCACERPESVALDQSLQLMNGEYVKEKLQNVKYNSKLGDAENIKQLYLSAYSRNPKSNELQIATDHLKKSSNKDEAMRDLYWVVINSNEFIFQH</sequence>
<evidence type="ECO:0000256" key="1">
    <source>
        <dbReference type="SAM" id="SignalP"/>
    </source>
</evidence>
<protein>
    <submittedName>
        <fullName evidence="4">DUF1553 domain-containing protein</fullName>
    </submittedName>
</protein>
<dbReference type="Gene3D" id="2.60.40.1080">
    <property type="match status" value="2"/>
</dbReference>
<name>A0ABY7VWU1_9BACT</name>
<proteinExistence type="predicted"/>